<dbReference type="EMBL" id="OU015568">
    <property type="protein sequence ID" value="CAG5081165.1"/>
    <property type="molecule type" value="Genomic_DNA"/>
</dbReference>
<keyword evidence="4" id="KW-0808">Transferase</keyword>
<name>A0ABN7RQ91_OIKDI</name>
<sequence>MRGDERNQKQLANILLFLVFVTVILIQRFLYEEAIKDYSTKIISDEVNFFGSFIRKRIEEDMEERIESIEENQAEIKEEKDIWKSVEGKYIEKCTYDRCKSYETLEEAKESCLKNDDCFGITGINDEFTLRRGPKLVESPLGENSWVYEGDLECSDKEDDIFLDLQKLEENYPPLKGIKRKNRVTNKCFYPGYRTVNSIIRFNQNLKPKILTKPDNCHFSSSEKTSVVFGIKTMPQSTLARATIRKTWLKKDIWEWLGVEIKIVFLIGRPSEENALQQEIEENNDILILDMKESHHGLPFKDIAYLNFIKESCSSVQFVFKGDDDILLIPQNLKKEIDKLKNRDDFEALGCLKNKPTPIRVLKSK</sequence>
<dbReference type="Pfam" id="PF01762">
    <property type="entry name" value="Galactosyl_T"/>
    <property type="match status" value="1"/>
</dbReference>
<evidence type="ECO:0000256" key="9">
    <source>
        <dbReference type="ARBA" id="ARBA00023136"/>
    </source>
</evidence>
<dbReference type="PANTHER" id="PTHR11214">
    <property type="entry name" value="BETA-1,3-N-ACETYLGLUCOSAMINYLTRANSFERASE"/>
    <property type="match status" value="1"/>
</dbReference>
<organism evidence="11 12">
    <name type="scientific">Oikopleura dioica</name>
    <name type="common">Tunicate</name>
    <dbReference type="NCBI Taxonomy" id="34765"/>
    <lineage>
        <taxon>Eukaryota</taxon>
        <taxon>Metazoa</taxon>
        <taxon>Chordata</taxon>
        <taxon>Tunicata</taxon>
        <taxon>Appendicularia</taxon>
        <taxon>Copelata</taxon>
        <taxon>Oikopleuridae</taxon>
        <taxon>Oikopleura</taxon>
    </lineage>
</organism>
<protein>
    <recommendedName>
        <fullName evidence="10">Hexosyltransferase</fullName>
        <ecNumber evidence="10">2.4.1.-</ecNumber>
    </recommendedName>
</protein>
<evidence type="ECO:0000256" key="5">
    <source>
        <dbReference type="ARBA" id="ARBA00022692"/>
    </source>
</evidence>
<dbReference type="InterPro" id="IPR002659">
    <property type="entry name" value="Glyco_trans_31"/>
</dbReference>
<evidence type="ECO:0000256" key="1">
    <source>
        <dbReference type="ARBA" id="ARBA00004323"/>
    </source>
</evidence>
<evidence type="ECO:0000256" key="8">
    <source>
        <dbReference type="ARBA" id="ARBA00023034"/>
    </source>
</evidence>
<evidence type="ECO:0000256" key="7">
    <source>
        <dbReference type="ARBA" id="ARBA00022989"/>
    </source>
</evidence>
<keyword evidence="6 10" id="KW-0735">Signal-anchor</keyword>
<dbReference type="Gene3D" id="3.90.550.50">
    <property type="match status" value="1"/>
</dbReference>
<evidence type="ECO:0000313" key="12">
    <source>
        <dbReference type="Proteomes" id="UP001158576"/>
    </source>
</evidence>
<evidence type="ECO:0000256" key="10">
    <source>
        <dbReference type="RuleBase" id="RU363063"/>
    </source>
</evidence>
<evidence type="ECO:0000256" key="4">
    <source>
        <dbReference type="ARBA" id="ARBA00022679"/>
    </source>
</evidence>
<comment type="similarity">
    <text evidence="2 10">Belongs to the glycosyltransferase 31 family.</text>
</comment>
<dbReference type="EC" id="2.4.1.-" evidence="10"/>
<dbReference type="Proteomes" id="UP001158576">
    <property type="component" value="Chromosome PAR"/>
</dbReference>
<proteinExistence type="inferred from homology"/>
<evidence type="ECO:0000313" key="11">
    <source>
        <dbReference type="EMBL" id="CAG5081165.1"/>
    </source>
</evidence>
<evidence type="ECO:0000256" key="3">
    <source>
        <dbReference type="ARBA" id="ARBA00022676"/>
    </source>
</evidence>
<feature type="transmembrane region" description="Helical" evidence="10">
    <location>
        <begin position="12"/>
        <end position="31"/>
    </location>
</feature>
<keyword evidence="8 10" id="KW-0333">Golgi apparatus</keyword>
<keyword evidence="7 10" id="KW-1133">Transmembrane helix</keyword>
<evidence type="ECO:0000256" key="2">
    <source>
        <dbReference type="ARBA" id="ARBA00008661"/>
    </source>
</evidence>
<reference evidence="11 12" key="1">
    <citation type="submission" date="2021-04" db="EMBL/GenBank/DDBJ databases">
        <authorList>
            <person name="Bliznina A."/>
        </authorList>
    </citation>
    <scope>NUCLEOTIDE SEQUENCE [LARGE SCALE GENOMIC DNA]</scope>
</reference>
<dbReference type="PANTHER" id="PTHR11214:SF3">
    <property type="entry name" value="BETA-1,3-GALACTOSYLTRANSFERASE 6"/>
    <property type="match status" value="1"/>
</dbReference>
<keyword evidence="3 10" id="KW-0328">Glycosyltransferase</keyword>
<evidence type="ECO:0000256" key="6">
    <source>
        <dbReference type="ARBA" id="ARBA00022968"/>
    </source>
</evidence>
<keyword evidence="12" id="KW-1185">Reference proteome</keyword>
<accession>A0ABN7RQ91</accession>
<comment type="subcellular location">
    <subcellularLocation>
        <location evidence="1 10">Golgi apparatus membrane</location>
        <topology evidence="1 10">Single-pass type II membrane protein</topology>
    </subcellularLocation>
</comment>
<keyword evidence="9 10" id="KW-0472">Membrane</keyword>
<keyword evidence="5 10" id="KW-0812">Transmembrane</keyword>
<gene>
    <name evidence="11" type="ORF">OKIOD_LOCUS1361</name>
</gene>